<dbReference type="SUPFAM" id="SSF53335">
    <property type="entry name" value="S-adenosyl-L-methionine-dependent methyltransferases"/>
    <property type="match status" value="1"/>
</dbReference>
<dbReference type="EC" id="2.1.1.-" evidence="7"/>
<dbReference type="Pfam" id="PF13649">
    <property type="entry name" value="Methyltransf_25"/>
    <property type="match status" value="1"/>
</dbReference>
<evidence type="ECO:0000259" key="6">
    <source>
        <dbReference type="Pfam" id="PF13649"/>
    </source>
</evidence>
<dbReference type="RefSeq" id="WP_302038566.1">
    <property type="nucleotide sequence ID" value="NZ_JAUKPO010000008.1"/>
</dbReference>
<keyword evidence="3 7" id="KW-0808">Transferase</keyword>
<dbReference type="GO" id="GO:0032259">
    <property type="term" value="P:methylation"/>
    <property type="evidence" value="ECO:0007669"/>
    <property type="project" value="UniProtKB-KW"/>
</dbReference>
<comment type="caution">
    <text evidence="7">The sequence shown here is derived from an EMBL/GenBank/DDBJ whole genome shotgun (WGS) entry which is preliminary data.</text>
</comment>
<reference evidence="7" key="1">
    <citation type="submission" date="2023-07" db="EMBL/GenBank/DDBJ databases">
        <title>The genome sequence of Rhodocytophaga aerolata KACC 12507.</title>
        <authorList>
            <person name="Zhang X."/>
        </authorList>
    </citation>
    <scope>NUCLEOTIDE SEQUENCE</scope>
    <source>
        <strain evidence="7">KACC 12507</strain>
    </source>
</reference>
<sequence>MSVSGQSMYHVFPRSTNYDPVWVKSNSMGENVLFNLESLMQVMPLQKEMRVLDLACGKAISAIFMVKEFEVEVWAVDEAVSATDNFTRIQESACSHKVFPIQADARNLPFAENYFDAIVVIDSYTYFGTDDKYLPYLAKFVKPEGLIGIVDVAFTQEIETFEQVPDFLKADYSRYWYYVHSAEWWKKLWERTGLVEVVCAENLPGEQVQFIKEQYIQDYKNKKNEPFARALQEDKEGLITFFRLVGRRTPKAAYLQEYAKK</sequence>
<evidence type="ECO:0000256" key="1">
    <source>
        <dbReference type="ARBA" id="ARBA00005189"/>
    </source>
</evidence>
<accession>A0ABT8RAH8</accession>
<evidence type="ECO:0000313" key="8">
    <source>
        <dbReference type="Proteomes" id="UP001168528"/>
    </source>
</evidence>
<evidence type="ECO:0000256" key="3">
    <source>
        <dbReference type="ARBA" id="ARBA00022679"/>
    </source>
</evidence>
<dbReference type="InterPro" id="IPR041698">
    <property type="entry name" value="Methyltransf_25"/>
</dbReference>
<dbReference type="CDD" id="cd02440">
    <property type="entry name" value="AdoMet_MTases"/>
    <property type="match status" value="1"/>
</dbReference>
<gene>
    <name evidence="7" type="ORF">Q0590_15935</name>
</gene>
<evidence type="ECO:0000256" key="5">
    <source>
        <dbReference type="ARBA" id="ARBA00047622"/>
    </source>
</evidence>
<evidence type="ECO:0000313" key="7">
    <source>
        <dbReference type="EMBL" id="MDO1447762.1"/>
    </source>
</evidence>
<organism evidence="7 8">
    <name type="scientific">Rhodocytophaga aerolata</name>
    <dbReference type="NCBI Taxonomy" id="455078"/>
    <lineage>
        <taxon>Bacteria</taxon>
        <taxon>Pseudomonadati</taxon>
        <taxon>Bacteroidota</taxon>
        <taxon>Cytophagia</taxon>
        <taxon>Cytophagales</taxon>
        <taxon>Rhodocytophagaceae</taxon>
        <taxon>Rhodocytophaga</taxon>
    </lineage>
</organism>
<dbReference type="PANTHER" id="PTHR44307">
    <property type="entry name" value="PHOSPHOETHANOLAMINE METHYLTRANSFERASE"/>
    <property type="match status" value="1"/>
</dbReference>
<evidence type="ECO:0000256" key="4">
    <source>
        <dbReference type="ARBA" id="ARBA00025707"/>
    </source>
</evidence>
<keyword evidence="8" id="KW-1185">Reference proteome</keyword>
<dbReference type="PANTHER" id="PTHR44307:SF2">
    <property type="entry name" value="PHOSPHOETHANOLAMINE METHYLTRANSFERASE ISOFORM X1"/>
    <property type="match status" value="1"/>
</dbReference>
<evidence type="ECO:0000256" key="2">
    <source>
        <dbReference type="ARBA" id="ARBA00022603"/>
    </source>
</evidence>
<keyword evidence="2 7" id="KW-0489">Methyltransferase</keyword>
<comment type="pathway">
    <text evidence="1">Lipid metabolism.</text>
</comment>
<dbReference type="Proteomes" id="UP001168528">
    <property type="component" value="Unassembled WGS sequence"/>
</dbReference>
<proteinExistence type="predicted"/>
<comment type="catalytic activity">
    <reaction evidence="5">
        <text>phosphoethanolamine + S-adenosyl-L-methionine = N-methylethanolamine phosphate + S-adenosyl-L-homocysteine + H(+)</text>
        <dbReference type="Rhea" id="RHEA:20365"/>
        <dbReference type="ChEBI" id="CHEBI:15378"/>
        <dbReference type="ChEBI" id="CHEBI:57781"/>
        <dbReference type="ChEBI" id="CHEBI:57856"/>
        <dbReference type="ChEBI" id="CHEBI:58190"/>
        <dbReference type="ChEBI" id="CHEBI:59789"/>
        <dbReference type="EC" id="2.1.1.103"/>
    </reaction>
    <physiologicalReaction direction="left-to-right" evidence="5">
        <dbReference type="Rhea" id="RHEA:20366"/>
    </physiologicalReaction>
</comment>
<dbReference type="GO" id="GO:0008168">
    <property type="term" value="F:methyltransferase activity"/>
    <property type="evidence" value="ECO:0007669"/>
    <property type="project" value="UniProtKB-KW"/>
</dbReference>
<comment type="pathway">
    <text evidence="4">Phospholipid metabolism.</text>
</comment>
<dbReference type="Gene3D" id="3.40.50.150">
    <property type="entry name" value="Vaccinia Virus protein VP39"/>
    <property type="match status" value="1"/>
</dbReference>
<dbReference type="InterPro" id="IPR029063">
    <property type="entry name" value="SAM-dependent_MTases_sf"/>
</dbReference>
<protein>
    <submittedName>
        <fullName evidence="7">Class I SAM-dependent methyltransferase</fullName>
        <ecNumber evidence="7">2.1.1.-</ecNumber>
    </submittedName>
</protein>
<name>A0ABT8RAH8_9BACT</name>
<feature type="domain" description="Methyltransferase" evidence="6">
    <location>
        <begin position="51"/>
        <end position="145"/>
    </location>
</feature>
<dbReference type="EMBL" id="JAUKPO010000008">
    <property type="protein sequence ID" value="MDO1447762.1"/>
    <property type="molecule type" value="Genomic_DNA"/>
</dbReference>